<accession>A0AAD7SWI4</accession>
<organism evidence="2 3">
    <name type="scientific">Aldrovandia affinis</name>
    <dbReference type="NCBI Taxonomy" id="143900"/>
    <lineage>
        <taxon>Eukaryota</taxon>
        <taxon>Metazoa</taxon>
        <taxon>Chordata</taxon>
        <taxon>Craniata</taxon>
        <taxon>Vertebrata</taxon>
        <taxon>Euteleostomi</taxon>
        <taxon>Actinopterygii</taxon>
        <taxon>Neopterygii</taxon>
        <taxon>Teleostei</taxon>
        <taxon>Notacanthiformes</taxon>
        <taxon>Halosauridae</taxon>
        <taxon>Aldrovandia</taxon>
    </lineage>
</organism>
<feature type="compositionally biased region" description="Basic and acidic residues" evidence="1">
    <location>
        <begin position="8"/>
        <end position="35"/>
    </location>
</feature>
<reference evidence="2" key="1">
    <citation type="journal article" date="2023" name="Science">
        <title>Genome structures resolve the early diversification of teleost fishes.</title>
        <authorList>
            <person name="Parey E."/>
            <person name="Louis A."/>
            <person name="Montfort J."/>
            <person name="Bouchez O."/>
            <person name="Roques C."/>
            <person name="Iampietro C."/>
            <person name="Lluch J."/>
            <person name="Castinel A."/>
            <person name="Donnadieu C."/>
            <person name="Desvignes T."/>
            <person name="Floi Bucao C."/>
            <person name="Jouanno E."/>
            <person name="Wen M."/>
            <person name="Mejri S."/>
            <person name="Dirks R."/>
            <person name="Jansen H."/>
            <person name="Henkel C."/>
            <person name="Chen W.J."/>
            <person name="Zahm M."/>
            <person name="Cabau C."/>
            <person name="Klopp C."/>
            <person name="Thompson A.W."/>
            <person name="Robinson-Rechavi M."/>
            <person name="Braasch I."/>
            <person name="Lecointre G."/>
            <person name="Bobe J."/>
            <person name="Postlethwait J.H."/>
            <person name="Berthelot C."/>
            <person name="Roest Crollius H."/>
            <person name="Guiguen Y."/>
        </authorList>
    </citation>
    <scope>NUCLEOTIDE SEQUENCE</scope>
    <source>
        <strain evidence="2">NC1722</strain>
    </source>
</reference>
<evidence type="ECO:0000313" key="3">
    <source>
        <dbReference type="Proteomes" id="UP001221898"/>
    </source>
</evidence>
<sequence length="87" mass="9488">MGPFSCPDKSRGQLQRFDDNLPTGQRDRTKEEPAKEPQGGARGQGGARSSPRENFPRPGNVPPAAAETERLRSGHSVHHDGRWAGED</sequence>
<proteinExistence type="predicted"/>
<protein>
    <submittedName>
        <fullName evidence="2">Uncharacterized protein</fullName>
    </submittedName>
</protein>
<feature type="compositionally biased region" description="Basic and acidic residues" evidence="1">
    <location>
        <begin position="67"/>
        <end position="87"/>
    </location>
</feature>
<evidence type="ECO:0000313" key="2">
    <source>
        <dbReference type="EMBL" id="KAJ8410102.1"/>
    </source>
</evidence>
<dbReference type="AlphaFoldDB" id="A0AAD7SWI4"/>
<comment type="caution">
    <text evidence="2">The sequence shown here is derived from an EMBL/GenBank/DDBJ whole genome shotgun (WGS) entry which is preliminary data.</text>
</comment>
<name>A0AAD7SWI4_9TELE</name>
<dbReference type="EMBL" id="JAINUG010000028">
    <property type="protein sequence ID" value="KAJ8410102.1"/>
    <property type="molecule type" value="Genomic_DNA"/>
</dbReference>
<evidence type="ECO:0000256" key="1">
    <source>
        <dbReference type="SAM" id="MobiDB-lite"/>
    </source>
</evidence>
<gene>
    <name evidence="2" type="ORF">AAFF_G00211430</name>
</gene>
<keyword evidence="3" id="KW-1185">Reference proteome</keyword>
<dbReference type="Proteomes" id="UP001221898">
    <property type="component" value="Unassembled WGS sequence"/>
</dbReference>
<feature type="region of interest" description="Disordered" evidence="1">
    <location>
        <begin position="1"/>
        <end position="87"/>
    </location>
</feature>